<protein>
    <recommendedName>
        <fullName evidence="1">PiggyBac transposable element-derived protein domain-containing protein</fullName>
    </recommendedName>
</protein>
<gene>
    <name evidence="2" type="ORF">HPB48_000927</name>
</gene>
<dbReference type="PANTHER" id="PTHR46599:SF3">
    <property type="entry name" value="PIGGYBAC TRANSPOSABLE ELEMENT-DERIVED PROTEIN 4"/>
    <property type="match status" value="1"/>
</dbReference>
<dbReference type="VEuPathDB" id="VectorBase:HLOH_062471"/>
<keyword evidence="3" id="KW-1185">Reference proteome</keyword>
<proteinExistence type="predicted"/>
<dbReference type="InterPro" id="IPR029526">
    <property type="entry name" value="PGBD"/>
</dbReference>
<dbReference type="Pfam" id="PF13843">
    <property type="entry name" value="DDE_Tnp_1_7"/>
    <property type="match status" value="1"/>
</dbReference>
<dbReference type="AlphaFoldDB" id="A0A9J6F9M9"/>
<dbReference type="Proteomes" id="UP000821853">
    <property type="component" value="Chromosome 1"/>
</dbReference>
<feature type="domain" description="PiggyBac transposable element-derived protein" evidence="1">
    <location>
        <begin position="51"/>
        <end position="173"/>
    </location>
</feature>
<organism evidence="2 3">
    <name type="scientific">Haemaphysalis longicornis</name>
    <name type="common">Bush tick</name>
    <dbReference type="NCBI Taxonomy" id="44386"/>
    <lineage>
        <taxon>Eukaryota</taxon>
        <taxon>Metazoa</taxon>
        <taxon>Ecdysozoa</taxon>
        <taxon>Arthropoda</taxon>
        <taxon>Chelicerata</taxon>
        <taxon>Arachnida</taxon>
        <taxon>Acari</taxon>
        <taxon>Parasitiformes</taxon>
        <taxon>Ixodida</taxon>
        <taxon>Ixodoidea</taxon>
        <taxon>Ixodidae</taxon>
        <taxon>Haemaphysalinae</taxon>
        <taxon>Haemaphysalis</taxon>
    </lineage>
</organism>
<evidence type="ECO:0000313" key="3">
    <source>
        <dbReference type="Proteomes" id="UP000821853"/>
    </source>
</evidence>
<dbReference type="PANTHER" id="PTHR46599">
    <property type="entry name" value="PIGGYBAC TRANSPOSABLE ELEMENT-DERIVED PROTEIN 4"/>
    <property type="match status" value="1"/>
</dbReference>
<dbReference type="OrthoDB" id="118105at2759"/>
<evidence type="ECO:0000259" key="1">
    <source>
        <dbReference type="Pfam" id="PF13843"/>
    </source>
</evidence>
<evidence type="ECO:0000313" key="2">
    <source>
        <dbReference type="EMBL" id="KAH9359698.1"/>
    </source>
</evidence>
<sequence>MMIRTATGLKEIEVMTKAAEYDPFCTKKHSQVWFTAASFVVAPCQLHTFVFFDALFGDAVEILVHQTNLCAKQEKIKGMQDTTKEEIRSFLGMMIKMRFHRLPKGITGVQCEPVPSINSVMPRSHFFLLLRAPHAKDNASVKPKLDSGHYSLHKVWLLITSLTRKFGDCCQPSAY</sequence>
<reference evidence="2 3" key="1">
    <citation type="journal article" date="2020" name="Cell">
        <title>Large-Scale Comparative Analyses of Tick Genomes Elucidate Their Genetic Diversity and Vector Capacities.</title>
        <authorList>
            <consortium name="Tick Genome and Microbiome Consortium (TIGMIC)"/>
            <person name="Jia N."/>
            <person name="Wang J."/>
            <person name="Shi W."/>
            <person name="Du L."/>
            <person name="Sun Y."/>
            <person name="Zhan W."/>
            <person name="Jiang J.F."/>
            <person name="Wang Q."/>
            <person name="Zhang B."/>
            <person name="Ji P."/>
            <person name="Bell-Sakyi L."/>
            <person name="Cui X.M."/>
            <person name="Yuan T.T."/>
            <person name="Jiang B.G."/>
            <person name="Yang W.F."/>
            <person name="Lam T.T."/>
            <person name="Chang Q.C."/>
            <person name="Ding S.J."/>
            <person name="Wang X.J."/>
            <person name="Zhu J.G."/>
            <person name="Ruan X.D."/>
            <person name="Zhao L."/>
            <person name="Wei J.T."/>
            <person name="Ye R.Z."/>
            <person name="Que T.C."/>
            <person name="Du C.H."/>
            <person name="Zhou Y.H."/>
            <person name="Cheng J.X."/>
            <person name="Dai P.F."/>
            <person name="Guo W.B."/>
            <person name="Han X.H."/>
            <person name="Huang E.J."/>
            <person name="Li L.F."/>
            <person name="Wei W."/>
            <person name="Gao Y.C."/>
            <person name="Liu J.Z."/>
            <person name="Shao H.Z."/>
            <person name="Wang X."/>
            <person name="Wang C.C."/>
            <person name="Yang T.C."/>
            <person name="Huo Q.B."/>
            <person name="Li W."/>
            <person name="Chen H.Y."/>
            <person name="Chen S.E."/>
            <person name="Zhou L.G."/>
            <person name="Ni X.B."/>
            <person name="Tian J.H."/>
            <person name="Sheng Y."/>
            <person name="Liu T."/>
            <person name="Pan Y.S."/>
            <person name="Xia L.Y."/>
            <person name="Li J."/>
            <person name="Zhao F."/>
            <person name="Cao W.C."/>
        </authorList>
    </citation>
    <scope>NUCLEOTIDE SEQUENCE [LARGE SCALE GENOMIC DNA]</scope>
    <source>
        <strain evidence="2">HaeL-2018</strain>
    </source>
</reference>
<accession>A0A9J6F9M9</accession>
<name>A0A9J6F9M9_HAELO</name>
<dbReference type="EMBL" id="JABSTR010000001">
    <property type="protein sequence ID" value="KAH9359698.1"/>
    <property type="molecule type" value="Genomic_DNA"/>
</dbReference>
<comment type="caution">
    <text evidence="2">The sequence shown here is derived from an EMBL/GenBank/DDBJ whole genome shotgun (WGS) entry which is preliminary data.</text>
</comment>